<dbReference type="HOGENOM" id="CLU_113231_3_1_11"/>
<dbReference type="InterPro" id="IPR000182">
    <property type="entry name" value="GNAT_dom"/>
</dbReference>
<evidence type="ECO:0000313" key="2">
    <source>
        <dbReference type="EMBL" id="AGG65962.1"/>
    </source>
</evidence>
<accession>M1USA8</accession>
<dbReference type="PATRIC" id="fig|1121353.3.peg.531"/>
<dbReference type="AlphaFoldDB" id="M1USA8"/>
<dbReference type="EMBL" id="CP004354">
    <property type="protein sequence ID" value="AGG65962.1"/>
    <property type="molecule type" value="Genomic_DNA"/>
</dbReference>
<dbReference type="InterPro" id="IPR016181">
    <property type="entry name" value="Acyl_CoA_acyltransferase"/>
</dbReference>
<dbReference type="RefSeq" id="WP_015650409.1">
    <property type="nucleotide sequence ID" value="NC_020506.1"/>
</dbReference>
<dbReference type="PROSITE" id="PS51186">
    <property type="entry name" value="GNAT"/>
    <property type="match status" value="1"/>
</dbReference>
<gene>
    <name evidence="2" type="ORF">H924_02540</name>
</gene>
<dbReference type="GO" id="GO:0016747">
    <property type="term" value="F:acyltransferase activity, transferring groups other than amino-acyl groups"/>
    <property type="evidence" value="ECO:0007669"/>
    <property type="project" value="InterPro"/>
</dbReference>
<feature type="domain" description="N-acetyltransferase" evidence="1">
    <location>
        <begin position="17"/>
        <end position="169"/>
    </location>
</feature>
<proteinExistence type="predicted"/>
<name>M1USA8_9CORY</name>
<keyword evidence="3" id="KW-1185">Reference proteome</keyword>
<evidence type="ECO:0000313" key="3">
    <source>
        <dbReference type="Proteomes" id="UP000011760"/>
    </source>
</evidence>
<dbReference type="STRING" id="1121353.H924_02540"/>
<keyword evidence="2" id="KW-0808">Transferase</keyword>
<dbReference type="Gene3D" id="3.40.630.30">
    <property type="match status" value="1"/>
</dbReference>
<dbReference type="SUPFAM" id="SSF55729">
    <property type="entry name" value="Acyl-CoA N-acyltransferases (Nat)"/>
    <property type="match status" value="1"/>
</dbReference>
<dbReference type="Proteomes" id="UP000011760">
    <property type="component" value="Chromosome"/>
</dbReference>
<protein>
    <submittedName>
        <fullName evidence="2">Acetyltransferase</fullName>
    </submittedName>
</protein>
<dbReference type="eggNOG" id="COG3981">
    <property type="taxonomic scope" value="Bacteria"/>
</dbReference>
<dbReference type="Pfam" id="PF13302">
    <property type="entry name" value="Acetyltransf_3"/>
    <property type="match status" value="1"/>
</dbReference>
<dbReference type="OrthoDB" id="9797989at2"/>
<dbReference type="PANTHER" id="PTHR39173">
    <property type="entry name" value="ACETYLTRANSFERASE"/>
    <property type="match status" value="1"/>
</dbReference>
<sequence length="173" mass="19079">MYRLIAPNPQGHQQWAACLKEFGQGSIDGSGFFDPAQVEDLSEASFARYLAARQGPPPPNFVPCTYFWIVDDTQELLGFVALRHELNQFLLEQGGHIGYSVRPSARNKGVAGAALDLALTAAQEMGIERTLLCVREENAASRRVIERAGGVYESSIRGMRRYWFEATTQPAGS</sequence>
<dbReference type="PANTHER" id="PTHR39173:SF1">
    <property type="entry name" value="ACETYLTRANSFERASE"/>
    <property type="match status" value="1"/>
</dbReference>
<organism evidence="2 3">
    <name type="scientific">Corynebacterium callunae DSM 20147</name>
    <dbReference type="NCBI Taxonomy" id="1121353"/>
    <lineage>
        <taxon>Bacteria</taxon>
        <taxon>Bacillati</taxon>
        <taxon>Actinomycetota</taxon>
        <taxon>Actinomycetes</taxon>
        <taxon>Mycobacteriales</taxon>
        <taxon>Corynebacteriaceae</taxon>
        <taxon>Corynebacterium</taxon>
    </lineage>
</organism>
<dbReference type="KEGG" id="ccn:H924_02540"/>
<reference evidence="2 3" key="1">
    <citation type="submission" date="2013-02" db="EMBL/GenBank/DDBJ databases">
        <title>The complete genome sequence of Corynebacterium callunae DSM 20147.</title>
        <authorList>
            <person name="Ruckert C."/>
            <person name="Albersmeier A."/>
            <person name="Kalinowski J."/>
        </authorList>
    </citation>
    <scope>NUCLEOTIDE SEQUENCE [LARGE SCALE GENOMIC DNA]</scope>
    <source>
        <strain evidence="2 3">DSM 20147</strain>
    </source>
</reference>
<evidence type="ECO:0000259" key="1">
    <source>
        <dbReference type="PROSITE" id="PS51186"/>
    </source>
</evidence>